<sequence length="144" mass="16346">MKKELLYELVTALLILLFLYTGLSKLLDFQNFEVAMRFQHLPGWITFPLTYTLPLAEIVVAALMIPDQSRLTGIYIFLGMMTAFSLYAGAALIHLFPRAPCACGGALRSLNWEQHFVLNLLFTVLAVAAIRYYRAKQMNTQQKP</sequence>
<dbReference type="AlphaFoldDB" id="A0A5C1HTA0"/>
<feature type="domain" description="Methylamine utilisation protein MauE" evidence="6">
    <location>
        <begin position="4"/>
        <end position="130"/>
    </location>
</feature>
<feature type="transmembrane region" description="Helical" evidence="5">
    <location>
        <begin position="43"/>
        <end position="65"/>
    </location>
</feature>
<protein>
    <recommendedName>
        <fullName evidence="6">Methylamine utilisation protein MauE domain-containing protein</fullName>
    </recommendedName>
</protein>
<dbReference type="KEGG" id="mrub:DEO27_003465"/>
<evidence type="ECO:0000256" key="4">
    <source>
        <dbReference type="ARBA" id="ARBA00023136"/>
    </source>
</evidence>
<reference evidence="7" key="1">
    <citation type="submission" date="2019-08" db="EMBL/GenBank/DDBJ databases">
        <title>Comparative genome analysis confer to the adaptation heavy metal polluted environment.</title>
        <authorList>
            <person name="Li Y."/>
        </authorList>
    </citation>
    <scope>NUCLEOTIDE SEQUENCE [LARGE SCALE GENOMIC DNA]</scope>
    <source>
        <strain evidence="7">P1</strain>
    </source>
</reference>
<accession>A0A5C1HTA0</accession>
<dbReference type="InterPro" id="IPR009908">
    <property type="entry name" value="Methylamine_util_MauE"/>
</dbReference>
<proteinExistence type="predicted"/>
<dbReference type="Pfam" id="PF07291">
    <property type="entry name" value="MauE"/>
    <property type="match status" value="1"/>
</dbReference>
<evidence type="ECO:0000259" key="6">
    <source>
        <dbReference type="Pfam" id="PF07291"/>
    </source>
</evidence>
<comment type="subcellular location">
    <subcellularLocation>
        <location evidence="1">Membrane</location>
        <topology evidence="1">Multi-pass membrane protein</topology>
    </subcellularLocation>
</comment>
<keyword evidence="2 5" id="KW-0812">Transmembrane</keyword>
<dbReference type="RefSeq" id="WP_112569766.1">
    <property type="nucleotide sequence ID" value="NZ_CP043450.1"/>
</dbReference>
<evidence type="ECO:0000256" key="3">
    <source>
        <dbReference type="ARBA" id="ARBA00022989"/>
    </source>
</evidence>
<keyword evidence="3 5" id="KW-1133">Transmembrane helix</keyword>
<feature type="transmembrane region" description="Helical" evidence="5">
    <location>
        <begin position="5"/>
        <end position="23"/>
    </location>
</feature>
<gene>
    <name evidence="7" type="ORF">DEO27_003465</name>
</gene>
<keyword evidence="4 5" id="KW-0472">Membrane</keyword>
<keyword evidence="8" id="KW-1185">Reference proteome</keyword>
<dbReference type="GO" id="GO:0016020">
    <property type="term" value="C:membrane"/>
    <property type="evidence" value="ECO:0007669"/>
    <property type="project" value="UniProtKB-SubCell"/>
</dbReference>
<dbReference type="GO" id="GO:0030416">
    <property type="term" value="P:methylamine metabolic process"/>
    <property type="evidence" value="ECO:0007669"/>
    <property type="project" value="InterPro"/>
</dbReference>
<evidence type="ECO:0000256" key="2">
    <source>
        <dbReference type="ARBA" id="ARBA00022692"/>
    </source>
</evidence>
<organism evidence="7 8">
    <name type="scientific">Mucilaginibacter rubeus</name>
    <dbReference type="NCBI Taxonomy" id="2027860"/>
    <lineage>
        <taxon>Bacteria</taxon>
        <taxon>Pseudomonadati</taxon>
        <taxon>Bacteroidota</taxon>
        <taxon>Sphingobacteriia</taxon>
        <taxon>Sphingobacteriales</taxon>
        <taxon>Sphingobacteriaceae</taxon>
        <taxon>Mucilaginibacter</taxon>
    </lineage>
</organism>
<dbReference type="OrthoDB" id="673785at2"/>
<evidence type="ECO:0000313" key="8">
    <source>
        <dbReference type="Proteomes" id="UP000251402"/>
    </source>
</evidence>
<evidence type="ECO:0000313" key="7">
    <source>
        <dbReference type="EMBL" id="QEM09112.1"/>
    </source>
</evidence>
<name>A0A5C1HTA0_9SPHI</name>
<evidence type="ECO:0000256" key="5">
    <source>
        <dbReference type="SAM" id="Phobius"/>
    </source>
</evidence>
<dbReference type="EMBL" id="CP043450">
    <property type="protein sequence ID" value="QEM09112.1"/>
    <property type="molecule type" value="Genomic_DNA"/>
</dbReference>
<dbReference type="Proteomes" id="UP000251402">
    <property type="component" value="Chromosome"/>
</dbReference>
<feature type="transmembrane region" description="Helical" evidence="5">
    <location>
        <begin position="116"/>
        <end position="133"/>
    </location>
</feature>
<evidence type="ECO:0000256" key="1">
    <source>
        <dbReference type="ARBA" id="ARBA00004141"/>
    </source>
</evidence>
<feature type="transmembrane region" description="Helical" evidence="5">
    <location>
        <begin position="72"/>
        <end position="96"/>
    </location>
</feature>